<dbReference type="InterPro" id="IPR006860">
    <property type="entry name" value="FecR"/>
</dbReference>
<dbReference type="GO" id="GO:0016989">
    <property type="term" value="F:sigma factor antagonist activity"/>
    <property type="evidence" value="ECO:0007669"/>
    <property type="project" value="TreeGrafter"/>
</dbReference>
<proteinExistence type="predicted"/>
<evidence type="ECO:0000259" key="1">
    <source>
        <dbReference type="Pfam" id="PF04773"/>
    </source>
</evidence>
<organism evidence="3 4">
    <name type="scientific">Duganella guangzhouensis</name>
    <dbReference type="NCBI Taxonomy" id="2666084"/>
    <lineage>
        <taxon>Bacteria</taxon>
        <taxon>Pseudomonadati</taxon>
        <taxon>Pseudomonadota</taxon>
        <taxon>Betaproteobacteria</taxon>
        <taxon>Burkholderiales</taxon>
        <taxon>Oxalobacteraceae</taxon>
        <taxon>Telluria group</taxon>
        <taxon>Duganella</taxon>
    </lineage>
</organism>
<evidence type="ECO:0000313" key="3">
    <source>
        <dbReference type="EMBL" id="MRW92032.1"/>
    </source>
</evidence>
<protein>
    <submittedName>
        <fullName evidence="3">DUF4880 domain-containing protein</fullName>
    </submittedName>
</protein>
<dbReference type="Pfam" id="PF16220">
    <property type="entry name" value="DUF4880"/>
    <property type="match status" value="1"/>
</dbReference>
<reference evidence="3 4" key="1">
    <citation type="submission" date="2019-11" db="EMBL/GenBank/DDBJ databases">
        <title>Novel species isolated from a subtropical stream in China.</title>
        <authorList>
            <person name="Lu H."/>
        </authorList>
    </citation>
    <scope>NUCLEOTIDE SEQUENCE [LARGE SCALE GENOMIC DNA]</scope>
    <source>
        <strain evidence="3 4">FT80W</strain>
    </source>
</reference>
<dbReference type="PANTHER" id="PTHR30273">
    <property type="entry name" value="PERIPLASMIC SIGNAL SENSOR AND SIGMA FACTOR ACTIVATOR FECR-RELATED"/>
    <property type="match status" value="1"/>
</dbReference>
<evidence type="ECO:0000259" key="2">
    <source>
        <dbReference type="Pfam" id="PF16220"/>
    </source>
</evidence>
<dbReference type="AlphaFoldDB" id="A0A6I2L2J9"/>
<dbReference type="Pfam" id="PF04773">
    <property type="entry name" value="FecR"/>
    <property type="match status" value="1"/>
</dbReference>
<sequence length="319" mass="34858">MAMPESAVLEYSVLEQAAEWFAVLGAPDARAADHAAWQRWLDASAAHREAWRRVEQLHAQLHALPGAPARTALMAGPRRRRTIKALLLLLCAGGGAASLAWRPAELRNYVAARNAEHRTGVGAIATLPLPDRTRGWLNTDSAADVAYDDSQRLIILRRGEILLHSGADAHAPARPLVVEANGQRLRALGTRFSVRMTEQGTRLAVYQGAVEIGTQTVVPAGSQVDIVDGHPGPLVVSSEEASAWSRHLLIATQMRLDEFLRELGRYRHGHLGCDPALAELRVVGSYPLDDTERALTMLQAALPVQVRHTLSWWVTVVPR</sequence>
<feature type="domain" description="FecR N-terminal" evidence="2">
    <location>
        <begin position="15"/>
        <end position="57"/>
    </location>
</feature>
<dbReference type="PANTHER" id="PTHR30273:SF2">
    <property type="entry name" value="PROTEIN FECR"/>
    <property type="match status" value="1"/>
</dbReference>
<dbReference type="Proteomes" id="UP000433309">
    <property type="component" value="Unassembled WGS sequence"/>
</dbReference>
<dbReference type="PIRSF" id="PIRSF018266">
    <property type="entry name" value="FecR"/>
    <property type="match status" value="1"/>
</dbReference>
<name>A0A6I2L2J9_9BURK</name>
<dbReference type="InterPro" id="IPR032623">
    <property type="entry name" value="FecR_N"/>
</dbReference>
<gene>
    <name evidence="3" type="ORF">GJ699_18725</name>
</gene>
<evidence type="ECO:0000313" key="4">
    <source>
        <dbReference type="Proteomes" id="UP000433309"/>
    </source>
</evidence>
<dbReference type="EMBL" id="WKJK01000009">
    <property type="protein sequence ID" value="MRW92032.1"/>
    <property type="molecule type" value="Genomic_DNA"/>
</dbReference>
<feature type="domain" description="FecR protein" evidence="1">
    <location>
        <begin position="116"/>
        <end position="211"/>
    </location>
</feature>
<keyword evidence="4" id="KW-1185">Reference proteome</keyword>
<comment type="caution">
    <text evidence="3">The sequence shown here is derived from an EMBL/GenBank/DDBJ whole genome shotgun (WGS) entry which is preliminary data.</text>
</comment>
<dbReference type="Gene3D" id="2.60.120.1440">
    <property type="match status" value="1"/>
</dbReference>
<dbReference type="InterPro" id="IPR012373">
    <property type="entry name" value="Ferrdict_sens_TM"/>
</dbReference>
<accession>A0A6I2L2J9</accession>